<keyword evidence="1" id="KW-0812">Transmembrane</keyword>
<accession>A0A177AIU8</accession>
<dbReference type="Proteomes" id="UP000077154">
    <property type="component" value="Unassembled WGS sequence"/>
</dbReference>
<evidence type="ECO:0000313" key="2">
    <source>
        <dbReference type="EMBL" id="OAF61193.1"/>
    </source>
</evidence>
<dbReference type="VEuPathDB" id="FungiDB:GMDG_05160"/>
<dbReference type="OrthoDB" id="3562691at2759"/>
<dbReference type="EMBL" id="KV441390">
    <property type="protein sequence ID" value="OAF61193.1"/>
    <property type="molecule type" value="Genomic_DNA"/>
</dbReference>
<keyword evidence="1" id="KW-1133">Transmembrane helix</keyword>
<sequence length="64" mass="6387">MAPGHPKPPSRAPLVIAAFGGAAAIFVGLKWRAVFARSEAAKERSGAGGGNVYTVHTGRSGGGI</sequence>
<keyword evidence="1" id="KW-0472">Membrane</keyword>
<dbReference type="AlphaFoldDB" id="A0A177AIU8"/>
<reference evidence="2" key="1">
    <citation type="submission" date="2016-03" db="EMBL/GenBank/DDBJ databases">
        <title>Updated assembly of Pseudogymnoascus destructans, the fungus causing white-nose syndrome of bats.</title>
        <authorList>
            <person name="Palmer J.M."/>
            <person name="Drees K.P."/>
            <person name="Foster J.T."/>
            <person name="Lindner D.L."/>
        </authorList>
    </citation>
    <scope>NUCLEOTIDE SEQUENCE [LARGE SCALE GENOMIC DNA]</scope>
    <source>
        <strain evidence="2">20631-21</strain>
    </source>
</reference>
<protein>
    <submittedName>
        <fullName evidence="2">Uncharacterized protein</fullName>
    </submittedName>
</protein>
<organism evidence="2">
    <name type="scientific">Pseudogymnoascus destructans</name>
    <dbReference type="NCBI Taxonomy" id="655981"/>
    <lineage>
        <taxon>Eukaryota</taxon>
        <taxon>Fungi</taxon>
        <taxon>Dikarya</taxon>
        <taxon>Ascomycota</taxon>
        <taxon>Pezizomycotina</taxon>
        <taxon>Leotiomycetes</taxon>
        <taxon>Thelebolales</taxon>
        <taxon>Thelebolaceae</taxon>
        <taxon>Pseudogymnoascus</taxon>
    </lineage>
</organism>
<dbReference type="RefSeq" id="XP_024326470.1">
    <property type="nucleotide sequence ID" value="XM_024466194.1"/>
</dbReference>
<proteinExistence type="predicted"/>
<name>A0A177AIU8_9PEZI</name>
<evidence type="ECO:0000256" key="1">
    <source>
        <dbReference type="SAM" id="Phobius"/>
    </source>
</evidence>
<feature type="transmembrane region" description="Helical" evidence="1">
    <location>
        <begin position="12"/>
        <end position="29"/>
    </location>
</feature>
<gene>
    <name evidence="2" type="ORF">VC83_02533</name>
</gene>
<dbReference type="GeneID" id="36285614"/>